<proteinExistence type="predicted"/>
<accession>W4VCZ0</accession>
<dbReference type="Proteomes" id="UP000019109">
    <property type="component" value="Unassembled WGS sequence"/>
</dbReference>
<reference evidence="1" key="1">
    <citation type="journal article" date="2014" name="Genome Announc.">
        <title>Draft Genome Sequence of Clostridium straminisolvens Strain JCM 21531T, Isolated from a Cellulose-Degrading Bacterial Community.</title>
        <authorList>
            <person name="Yuki M."/>
            <person name="Oshima K."/>
            <person name="Suda W."/>
            <person name="Sakamoto M."/>
            <person name="Kitamura K."/>
            <person name="Iida T."/>
            <person name="Hattori M."/>
            <person name="Ohkuma M."/>
        </authorList>
    </citation>
    <scope>NUCLEOTIDE SEQUENCE [LARGE SCALE GENOMIC DNA]</scope>
    <source>
        <strain evidence="1">JCM 21531</strain>
    </source>
</reference>
<sequence>MMSTEKDSMLRVRLTQRQSDELDAIIDELQAQMPEASVTTSSIARYALEKYVSDHIAKRDGTKILIEISTADATEEDIKNLYGLLSKLFDETKENYSPMVHYMVGEILEPVMMKMASLMKPKKPGVKAGE</sequence>
<protein>
    <submittedName>
        <fullName evidence="1">Uncharacterized protein</fullName>
    </submittedName>
</protein>
<comment type="caution">
    <text evidence="1">The sequence shown here is derived from an EMBL/GenBank/DDBJ whole genome shotgun (WGS) entry which is preliminary data.</text>
</comment>
<keyword evidence="2" id="KW-1185">Reference proteome</keyword>
<gene>
    <name evidence="1" type="ORF">JCM21531_4716</name>
</gene>
<organism evidence="1 2">
    <name type="scientific">Acetivibrio straminisolvens JCM 21531</name>
    <dbReference type="NCBI Taxonomy" id="1294263"/>
    <lineage>
        <taxon>Bacteria</taxon>
        <taxon>Bacillati</taxon>
        <taxon>Bacillota</taxon>
        <taxon>Clostridia</taxon>
        <taxon>Eubacteriales</taxon>
        <taxon>Oscillospiraceae</taxon>
        <taxon>Acetivibrio</taxon>
    </lineage>
</organism>
<dbReference type="EMBL" id="BAVR01000154">
    <property type="protein sequence ID" value="GAE91041.1"/>
    <property type="molecule type" value="Genomic_DNA"/>
</dbReference>
<evidence type="ECO:0000313" key="2">
    <source>
        <dbReference type="Proteomes" id="UP000019109"/>
    </source>
</evidence>
<name>W4VCZ0_9FIRM</name>
<evidence type="ECO:0000313" key="1">
    <source>
        <dbReference type="EMBL" id="GAE91041.1"/>
    </source>
</evidence>
<dbReference type="AlphaFoldDB" id="W4VCZ0"/>